<dbReference type="RefSeq" id="WP_167151228.1">
    <property type="nucleotide sequence ID" value="NZ_JAAMOX010000002.1"/>
</dbReference>
<feature type="region of interest" description="Disordered" evidence="1">
    <location>
        <begin position="154"/>
        <end position="175"/>
    </location>
</feature>
<dbReference type="Pfam" id="PF11066">
    <property type="entry name" value="DUF2867"/>
    <property type="match status" value="1"/>
</dbReference>
<feature type="compositionally biased region" description="Polar residues" evidence="1">
    <location>
        <begin position="154"/>
        <end position="166"/>
    </location>
</feature>
<evidence type="ECO:0008006" key="4">
    <source>
        <dbReference type="Google" id="ProtNLM"/>
    </source>
</evidence>
<gene>
    <name evidence="2" type="ORF">FHX76_002609</name>
</gene>
<evidence type="ECO:0000256" key="1">
    <source>
        <dbReference type="SAM" id="MobiDB-lite"/>
    </source>
</evidence>
<dbReference type="InterPro" id="IPR021295">
    <property type="entry name" value="DUF2867"/>
</dbReference>
<organism evidence="2 3">
    <name type="scientific">Lysinibacter cavernae</name>
    <dbReference type="NCBI Taxonomy" id="1640652"/>
    <lineage>
        <taxon>Bacteria</taxon>
        <taxon>Bacillati</taxon>
        <taxon>Actinomycetota</taxon>
        <taxon>Actinomycetes</taxon>
        <taxon>Micrococcales</taxon>
        <taxon>Microbacteriaceae</taxon>
        <taxon>Lysinibacter</taxon>
    </lineage>
</organism>
<dbReference type="Proteomes" id="UP000541033">
    <property type="component" value="Unassembled WGS sequence"/>
</dbReference>
<reference evidence="2 3" key="1">
    <citation type="submission" date="2020-02" db="EMBL/GenBank/DDBJ databases">
        <title>Sequencing the genomes of 1000 actinobacteria strains.</title>
        <authorList>
            <person name="Klenk H.-P."/>
        </authorList>
    </citation>
    <scope>NUCLEOTIDE SEQUENCE [LARGE SCALE GENOMIC DNA]</scope>
    <source>
        <strain evidence="2 3">DSM 27960</strain>
    </source>
</reference>
<protein>
    <recommendedName>
        <fullName evidence="4">DUF2867 domain-containing protein</fullName>
    </recommendedName>
</protein>
<sequence>MITPTFTSLVFDSMPAPDFTDLLAIPLPSGTSTDPRVWAEAIFGTAGIPVWVGAALAIRQFLVPLIGIPRAATSVFDVTRVEGEEALIVAPDKHLTFHCAVGVDAQQRLLRVTTAVTLNGWRGKLYFAPVRLAHPVVVRSMMLKASRSSEVRVSQQTKTLSVSPPDQSRADQTMR</sequence>
<dbReference type="EMBL" id="JAAMOX010000002">
    <property type="protein sequence ID" value="NIH54713.1"/>
    <property type="molecule type" value="Genomic_DNA"/>
</dbReference>
<accession>A0A7X5TUS2</accession>
<proteinExistence type="predicted"/>
<keyword evidence="3" id="KW-1185">Reference proteome</keyword>
<evidence type="ECO:0000313" key="3">
    <source>
        <dbReference type="Proteomes" id="UP000541033"/>
    </source>
</evidence>
<comment type="caution">
    <text evidence="2">The sequence shown here is derived from an EMBL/GenBank/DDBJ whole genome shotgun (WGS) entry which is preliminary data.</text>
</comment>
<name>A0A7X5TUS2_9MICO</name>
<dbReference type="AlphaFoldDB" id="A0A7X5TUS2"/>
<evidence type="ECO:0000313" key="2">
    <source>
        <dbReference type="EMBL" id="NIH54713.1"/>
    </source>
</evidence>